<protein>
    <recommendedName>
        <fullName evidence="2">FHA domain-containing protein</fullName>
    </recommendedName>
</protein>
<dbReference type="Proteomes" id="UP001447188">
    <property type="component" value="Unassembled WGS sequence"/>
</dbReference>
<gene>
    <name evidence="3" type="ORF">Q9L58_004739</name>
</gene>
<reference evidence="3 4" key="1">
    <citation type="submission" date="2024-02" db="EMBL/GenBank/DDBJ databases">
        <title>Discinaceae phylogenomics.</title>
        <authorList>
            <person name="Dirks A.C."/>
            <person name="James T.Y."/>
        </authorList>
    </citation>
    <scope>NUCLEOTIDE SEQUENCE [LARGE SCALE GENOMIC DNA]</scope>
    <source>
        <strain evidence="3 4">ACD0624</strain>
    </source>
</reference>
<dbReference type="EMBL" id="JBBBZM010000053">
    <property type="protein sequence ID" value="KAL0636282.1"/>
    <property type="molecule type" value="Genomic_DNA"/>
</dbReference>
<feature type="compositionally biased region" description="Low complexity" evidence="1">
    <location>
        <begin position="115"/>
        <end position="135"/>
    </location>
</feature>
<feature type="compositionally biased region" description="Basic residues" evidence="1">
    <location>
        <begin position="1"/>
        <end position="12"/>
    </location>
</feature>
<proteinExistence type="predicted"/>
<organism evidence="3 4">
    <name type="scientific">Discina gigas</name>
    <dbReference type="NCBI Taxonomy" id="1032678"/>
    <lineage>
        <taxon>Eukaryota</taxon>
        <taxon>Fungi</taxon>
        <taxon>Dikarya</taxon>
        <taxon>Ascomycota</taxon>
        <taxon>Pezizomycotina</taxon>
        <taxon>Pezizomycetes</taxon>
        <taxon>Pezizales</taxon>
        <taxon>Discinaceae</taxon>
        <taxon>Discina</taxon>
    </lineage>
</organism>
<accession>A0ABR3GKJ9</accession>
<dbReference type="InterPro" id="IPR008984">
    <property type="entry name" value="SMAD_FHA_dom_sf"/>
</dbReference>
<evidence type="ECO:0000259" key="2">
    <source>
        <dbReference type="PROSITE" id="PS50006"/>
    </source>
</evidence>
<dbReference type="InterPro" id="IPR050923">
    <property type="entry name" value="Cell_Proc_Reg/RNA_Proc"/>
</dbReference>
<dbReference type="PANTHER" id="PTHR23308">
    <property type="entry name" value="NUCLEAR INHIBITOR OF PROTEIN PHOSPHATASE-1"/>
    <property type="match status" value="1"/>
</dbReference>
<dbReference type="SMART" id="SM00240">
    <property type="entry name" value="FHA"/>
    <property type="match status" value="1"/>
</dbReference>
<dbReference type="Gene3D" id="2.60.200.20">
    <property type="match status" value="1"/>
</dbReference>
<dbReference type="Pfam" id="PF00498">
    <property type="entry name" value="FHA"/>
    <property type="match status" value="1"/>
</dbReference>
<evidence type="ECO:0000313" key="4">
    <source>
        <dbReference type="Proteomes" id="UP001447188"/>
    </source>
</evidence>
<feature type="compositionally biased region" description="Basic and acidic residues" evidence="1">
    <location>
        <begin position="13"/>
        <end position="72"/>
    </location>
</feature>
<dbReference type="InterPro" id="IPR000253">
    <property type="entry name" value="FHA_dom"/>
</dbReference>
<evidence type="ECO:0000256" key="1">
    <source>
        <dbReference type="SAM" id="MobiDB-lite"/>
    </source>
</evidence>
<feature type="domain" description="FHA" evidence="2">
    <location>
        <begin position="210"/>
        <end position="273"/>
    </location>
</feature>
<dbReference type="SUPFAM" id="SSF49879">
    <property type="entry name" value="SMAD/FHA domain"/>
    <property type="match status" value="1"/>
</dbReference>
<dbReference type="PROSITE" id="PS50006">
    <property type="entry name" value="FHA_DOMAIN"/>
    <property type="match status" value="1"/>
</dbReference>
<feature type="compositionally biased region" description="Basic and acidic residues" evidence="1">
    <location>
        <begin position="79"/>
        <end position="102"/>
    </location>
</feature>
<sequence>MPRPRSRSRSPRARPERQHRSRHLDTDDARRRRGGERGGSARENSSREKEHGRDREAASEKKSYGRDKEDPRAIASGRSRRENERGQEKGYGRDKEEPRGSEKPGVARRGGREPASASSSSSVFTPATGANADLGAGAGAGGEPPVEKEQPNFAPTGVLAAATNTVNGVVLKYSEPGEARKPPGSQRWRLFVFKDKEIVDTVDLNGNSCWLVGRDRAVADLPVDHPSCSKQHAVVQFRYVTKVGEFGDKEGGVKPYIIDLESANGTMVGKTKVPARRYLELKEGDLIMFGLSTREYILMLEKD</sequence>
<evidence type="ECO:0000313" key="3">
    <source>
        <dbReference type="EMBL" id="KAL0636282.1"/>
    </source>
</evidence>
<comment type="caution">
    <text evidence="3">The sequence shown here is derived from an EMBL/GenBank/DDBJ whole genome shotgun (WGS) entry which is preliminary data.</text>
</comment>
<name>A0ABR3GKJ9_9PEZI</name>
<feature type="region of interest" description="Disordered" evidence="1">
    <location>
        <begin position="1"/>
        <end position="152"/>
    </location>
</feature>
<keyword evidence="4" id="KW-1185">Reference proteome</keyword>